<dbReference type="GO" id="GO:0004725">
    <property type="term" value="F:protein tyrosine phosphatase activity"/>
    <property type="evidence" value="ECO:0007669"/>
    <property type="project" value="UniProtKB-EC"/>
</dbReference>
<dbReference type="SUPFAM" id="SSF52799">
    <property type="entry name" value="(Phosphotyrosine protein) phosphatases II"/>
    <property type="match status" value="1"/>
</dbReference>
<evidence type="ECO:0000313" key="6">
    <source>
        <dbReference type="Proteomes" id="UP001489004"/>
    </source>
</evidence>
<accession>A0AAW1P732</accession>
<keyword evidence="6" id="KW-1185">Reference proteome</keyword>
<dbReference type="InterPro" id="IPR029021">
    <property type="entry name" value="Prot-tyrosine_phosphatase-like"/>
</dbReference>
<name>A0AAW1P732_9CHLO</name>
<comment type="caution">
    <text evidence="5">The sequence shown here is derived from an EMBL/GenBank/DDBJ whole genome shotgun (WGS) entry which is preliminary data.</text>
</comment>
<organism evidence="5 6">
    <name type="scientific">[Myrmecia] bisecta</name>
    <dbReference type="NCBI Taxonomy" id="41462"/>
    <lineage>
        <taxon>Eukaryota</taxon>
        <taxon>Viridiplantae</taxon>
        <taxon>Chlorophyta</taxon>
        <taxon>core chlorophytes</taxon>
        <taxon>Trebouxiophyceae</taxon>
        <taxon>Trebouxiales</taxon>
        <taxon>Trebouxiaceae</taxon>
        <taxon>Myrmecia</taxon>
    </lineage>
</organism>
<evidence type="ECO:0000256" key="1">
    <source>
        <dbReference type="ARBA" id="ARBA00013064"/>
    </source>
</evidence>
<dbReference type="Gene3D" id="3.90.190.10">
    <property type="entry name" value="Protein tyrosine phosphatase superfamily"/>
    <property type="match status" value="1"/>
</dbReference>
<keyword evidence="3" id="KW-0904">Protein phosphatase</keyword>
<reference evidence="5 6" key="1">
    <citation type="journal article" date="2024" name="Nat. Commun.">
        <title>Phylogenomics reveals the evolutionary origins of lichenization in chlorophyte algae.</title>
        <authorList>
            <person name="Puginier C."/>
            <person name="Libourel C."/>
            <person name="Otte J."/>
            <person name="Skaloud P."/>
            <person name="Haon M."/>
            <person name="Grisel S."/>
            <person name="Petersen M."/>
            <person name="Berrin J.G."/>
            <person name="Delaux P.M."/>
            <person name="Dal Grande F."/>
            <person name="Keller J."/>
        </authorList>
    </citation>
    <scope>NUCLEOTIDE SEQUENCE [LARGE SCALE GENOMIC DNA]</scope>
    <source>
        <strain evidence="5 6">SAG 2043</strain>
    </source>
</reference>
<dbReference type="AlphaFoldDB" id="A0AAW1P732"/>
<dbReference type="EMBL" id="JALJOR010000015">
    <property type="protein sequence ID" value="KAK9805660.1"/>
    <property type="molecule type" value="Genomic_DNA"/>
</dbReference>
<proteinExistence type="predicted"/>
<keyword evidence="2" id="KW-0378">Hydrolase</keyword>
<gene>
    <name evidence="5" type="ORF">WJX72_010673</name>
</gene>
<evidence type="ECO:0000256" key="3">
    <source>
        <dbReference type="ARBA" id="ARBA00022912"/>
    </source>
</evidence>
<dbReference type="EC" id="3.1.3.48" evidence="1"/>
<feature type="domain" description="Tyrosine specific protein phosphatases" evidence="4">
    <location>
        <begin position="107"/>
        <end position="146"/>
    </location>
</feature>
<dbReference type="Proteomes" id="UP001489004">
    <property type="component" value="Unassembled WGS sequence"/>
</dbReference>
<evidence type="ECO:0000259" key="4">
    <source>
        <dbReference type="PROSITE" id="PS50056"/>
    </source>
</evidence>
<dbReference type="InterPro" id="IPR000387">
    <property type="entry name" value="Tyr_Pase_dom"/>
</dbReference>
<evidence type="ECO:0000313" key="5">
    <source>
        <dbReference type="EMBL" id="KAK9805660.1"/>
    </source>
</evidence>
<protein>
    <recommendedName>
        <fullName evidence="1">protein-tyrosine-phosphatase</fullName>
        <ecNumber evidence="1">3.1.3.48</ecNumber>
    </recommendedName>
</protein>
<dbReference type="PROSITE" id="PS50056">
    <property type="entry name" value="TYR_PHOSPHATASE_2"/>
    <property type="match status" value="1"/>
</dbReference>
<sequence length="176" mass="18841">MLDPQVRTSDTHPITLSWVLEHSGGKLGLCYCPGKHVKRLRVTWKRVLAKDLARLKGDFGVTCIVCLLDTAELQSFKLRDYAAGVASAGLELEAFPIIEMQPPTDMDATAALIDRLVARMRRGQVLAVHCRGGVGRAGLIAACVLLHVGQCATPQAAIEHVGLKEAHAERGIAAGA</sequence>
<dbReference type="InterPro" id="IPR022778">
    <property type="entry name" value="CDKN3"/>
</dbReference>
<evidence type="ECO:0000256" key="2">
    <source>
        <dbReference type="ARBA" id="ARBA00022801"/>
    </source>
</evidence>
<dbReference type="Pfam" id="PF05706">
    <property type="entry name" value="CDKN3"/>
    <property type="match status" value="1"/>
</dbReference>